<evidence type="ECO:0000256" key="7">
    <source>
        <dbReference type="ARBA" id="ARBA00023212"/>
    </source>
</evidence>
<comment type="similarity">
    <text evidence="2">Belongs to the flagellar radial spoke RSP3 family.</text>
</comment>
<dbReference type="Pfam" id="PF06098">
    <property type="entry name" value="Radial_spoke_3"/>
    <property type="match status" value="1"/>
</dbReference>
<evidence type="ECO:0000256" key="2">
    <source>
        <dbReference type="ARBA" id="ARBA00006737"/>
    </source>
</evidence>
<dbReference type="Proteomes" id="UP001152320">
    <property type="component" value="Chromosome 16"/>
</dbReference>
<feature type="compositionally biased region" description="Basic and acidic residues" evidence="9">
    <location>
        <begin position="352"/>
        <end position="362"/>
    </location>
</feature>
<sequence>MTTVLPQKSGTYTFSSQPRTVPQRKKYRDPLAQQNQAPAPYGNIMYDRRIVRGNTYAQHTLPATAQPDPIEIQRQQEIRRRKIAAKRAKAQLRPASPEPVEGRKHIDVQTELYLEELSDRVEEADVDCQTDAFLDRPPTPLFIPAKTGMDVATQIYEGDLFDFEIEVKPILEVLVGKTVEQALLEVMEEEELANLRAQQREFEELRNAELVETQRLEEQERRHREEKERRMKQQRETLKKERETADKIAARAFAQSYLADLIPSVFGTLNDNGYFFDPVERDVELGFMPWIMEEVEKKIDMSVLGRTVLDAIIRDVVMQRSAAYFKLEESQQEPEEETTTQQPAEEEAVTEEAEKTEEKPEGDAGDEAAAETTEPPAEEEEGDE</sequence>
<evidence type="ECO:0000313" key="10">
    <source>
        <dbReference type="EMBL" id="KAJ8026908.1"/>
    </source>
</evidence>
<keyword evidence="11" id="KW-1185">Reference proteome</keyword>
<dbReference type="GO" id="GO:0005929">
    <property type="term" value="C:cilium"/>
    <property type="evidence" value="ECO:0007669"/>
    <property type="project" value="TreeGrafter"/>
</dbReference>
<comment type="subcellular location">
    <subcellularLocation>
        <location evidence="1">Cytoplasm</location>
        <location evidence="1">Cytoskeleton</location>
        <location evidence="1">Flagellum axoneme</location>
    </subcellularLocation>
</comment>
<feature type="region of interest" description="Disordered" evidence="9">
    <location>
        <begin position="327"/>
        <end position="384"/>
    </location>
</feature>
<dbReference type="PANTHER" id="PTHR21648">
    <property type="entry name" value="FLAGELLAR RADIAL SPOKE PROTEIN 3"/>
    <property type="match status" value="1"/>
</dbReference>
<evidence type="ECO:0000256" key="3">
    <source>
        <dbReference type="ARBA" id="ARBA00022490"/>
    </source>
</evidence>
<keyword evidence="8" id="KW-0966">Cell projection</keyword>
<feature type="region of interest" description="Disordered" evidence="9">
    <location>
        <begin position="1"/>
        <end position="39"/>
    </location>
</feature>
<dbReference type="EMBL" id="JAIZAY010000016">
    <property type="protein sequence ID" value="KAJ8026908.1"/>
    <property type="molecule type" value="Genomic_DNA"/>
</dbReference>
<keyword evidence="6" id="KW-0969">Cilium</keyword>
<accession>A0A9Q0YR10</accession>
<evidence type="ECO:0000313" key="11">
    <source>
        <dbReference type="Proteomes" id="UP001152320"/>
    </source>
</evidence>
<dbReference type="OrthoDB" id="313308at2759"/>
<dbReference type="AlphaFoldDB" id="A0A9Q0YR10"/>
<dbReference type="PANTHER" id="PTHR21648:SF0">
    <property type="entry name" value="RADIAL SPOKE HEAD PROTEIN 3 HOMOLOG"/>
    <property type="match status" value="1"/>
</dbReference>
<feature type="compositionally biased region" description="Acidic residues" evidence="9">
    <location>
        <begin position="330"/>
        <end position="351"/>
    </location>
</feature>
<comment type="caution">
    <text evidence="10">The sequence shown here is derived from an EMBL/GenBank/DDBJ whole genome shotgun (WGS) entry which is preliminary data.</text>
</comment>
<keyword evidence="5" id="KW-0282">Flagellum</keyword>
<evidence type="ECO:0000256" key="9">
    <source>
        <dbReference type="SAM" id="MobiDB-lite"/>
    </source>
</evidence>
<name>A0A9Q0YR10_HOLLE</name>
<evidence type="ECO:0000256" key="6">
    <source>
        <dbReference type="ARBA" id="ARBA00023069"/>
    </source>
</evidence>
<gene>
    <name evidence="10" type="ORF">HOLleu_31871</name>
</gene>
<keyword evidence="3" id="KW-0963">Cytoplasm</keyword>
<evidence type="ECO:0000256" key="8">
    <source>
        <dbReference type="ARBA" id="ARBA00023273"/>
    </source>
</evidence>
<keyword evidence="7" id="KW-0206">Cytoskeleton</keyword>
<proteinExistence type="inferred from homology"/>
<keyword evidence="4" id="KW-0597">Phosphoprotein</keyword>
<protein>
    <submittedName>
        <fullName evidence="10">Radial spoke head protein 3-like</fullName>
    </submittedName>
</protein>
<reference evidence="10" key="1">
    <citation type="submission" date="2021-10" db="EMBL/GenBank/DDBJ databases">
        <title>Tropical sea cucumber genome reveals ecological adaptation and Cuvierian tubules defense mechanism.</title>
        <authorList>
            <person name="Chen T."/>
        </authorList>
    </citation>
    <scope>NUCLEOTIDE SEQUENCE</scope>
    <source>
        <strain evidence="10">Nanhai2018</strain>
        <tissue evidence="10">Muscle</tissue>
    </source>
</reference>
<organism evidence="10 11">
    <name type="scientific">Holothuria leucospilota</name>
    <name type="common">Black long sea cucumber</name>
    <name type="synonym">Mertensiothuria leucospilota</name>
    <dbReference type="NCBI Taxonomy" id="206669"/>
    <lineage>
        <taxon>Eukaryota</taxon>
        <taxon>Metazoa</taxon>
        <taxon>Echinodermata</taxon>
        <taxon>Eleutherozoa</taxon>
        <taxon>Echinozoa</taxon>
        <taxon>Holothuroidea</taxon>
        <taxon>Aspidochirotacea</taxon>
        <taxon>Aspidochirotida</taxon>
        <taxon>Holothuriidae</taxon>
        <taxon>Holothuria</taxon>
    </lineage>
</organism>
<evidence type="ECO:0000256" key="4">
    <source>
        <dbReference type="ARBA" id="ARBA00022553"/>
    </source>
</evidence>
<dbReference type="InterPro" id="IPR009290">
    <property type="entry name" value="Radial_spoke_3"/>
</dbReference>
<evidence type="ECO:0000256" key="5">
    <source>
        <dbReference type="ARBA" id="ARBA00022846"/>
    </source>
</evidence>
<feature type="region of interest" description="Disordered" evidence="9">
    <location>
        <begin position="216"/>
        <end position="241"/>
    </location>
</feature>
<evidence type="ECO:0000256" key="1">
    <source>
        <dbReference type="ARBA" id="ARBA00004611"/>
    </source>
</evidence>
<feature type="compositionally biased region" description="Polar residues" evidence="9">
    <location>
        <begin position="1"/>
        <end position="20"/>
    </location>
</feature>